<name>A0ABV5V1J4_9MICO</name>
<feature type="transmembrane region" description="Helical" evidence="1">
    <location>
        <begin position="21"/>
        <end position="40"/>
    </location>
</feature>
<dbReference type="EMBL" id="JBHMAX010000013">
    <property type="protein sequence ID" value="MFB9731688.1"/>
    <property type="molecule type" value="Genomic_DNA"/>
</dbReference>
<dbReference type="Proteomes" id="UP001589613">
    <property type="component" value="Unassembled WGS sequence"/>
</dbReference>
<sequence length="65" mass="6897">MRALLVLVAHDLRQHLRDRSMVLFAIVIPLALSAVFSLAFSGVDDPQLEPVTAAVSVPEGDEAGA</sequence>
<organism evidence="2 3">
    <name type="scientific">Ornithinimicrobium kibberense</name>
    <dbReference type="NCBI Taxonomy" id="282060"/>
    <lineage>
        <taxon>Bacteria</taxon>
        <taxon>Bacillati</taxon>
        <taxon>Actinomycetota</taxon>
        <taxon>Actinomycetes</taxon>
        <taxon>Micrococcales</taxon>
        <taxon>Ornithinimicrobiaceae</taxon>
        <taxon>Ornithinimicrobium</taxon>
    </lineage>
</organism>
<reference evidence="2 3" key="1">
    <citation type="submission" date="2024-09" db="EMBL/GenBank/DDBJ databases">
        <authorList>
            <person name="Sun Q."/>
            <person name="Mori K."/>
        </authorList>
    </citation>
    <scope>NUCLEOTIDE SEQUENCE [LARGE SCALE GENOMIC DNA]</scope>
    <source>
        <strain evidence="2 3">JCM 12763</strain>
    </source>
</reference>
<evidence type="ECO:0000313" key="3">
    <source>
        <dbReference type="Proteomes" id="UP001589613"/>
    </source>
</evidence>
<feature type="non-terminal residue" evidence="2">
    <location>
        <position position="65"/>
    </location>
</feature>
<evidence type="ECO:0000313" key="2">
    <source>
        <dbReference type="EMBL" id="MFB9731688.1"/>
    </source>
</evidence>
<dbReference type="RefSeq" id="WP_377465985.1">
    <property type="nucleotide sequence ID" value="NZ_JBHMAX010000013.1"/>
</dbReference>
<keyword evidence="1" id="KW-1133">Transmembrane helix</keyword>
<keyword evidence="1" id="KW-0812">Transmembrane</keyword>
<accession>A0ABV5V1J4</accession>
<gene>
    <name evidence="2" type="ORF">ACFFN0_06515</name>
</gene>
<keyword evidence="3" id="KW-1185">Reference proteome</keyword>
<keyword evidence="1" id="KW-0472">Membrane</keyword>
<comment type="caution">
    <text evidence="2">The sequence shown here is derived from an EMBL/GenBank/DDBJ whole genome shotgun (WGS) entry which is preliminary data.</text>
</comment>
<evidence type="ECO:0000256" key="1">
    <source>
        <dbReference type="SAM" id="Phobius"/>
    </source>
</evidence>
<protein>
    <recommendedName>
        <fullName evidence="4">ABC transporter permease</fullName>
    </recommendedName>
</protein>
<evidence type="ECO:0008006" key="4">
    <source>
        <dbReference type="Google" id="ProtNLM"/>
    </source>
</evidence>
<proteinExistence type="predicted"/>